<dbReference type="InterPro" id="IPR007259">
    <property type="entry name" value="GCP"/>
</dbReference>
<comment type="subcellular location">
    <subcellularLocation>
        <location evidence="1">Cytoplasm</location>
        <location evidence="1">Cytoskeleton</location>
        <location evidence="1">Microtubule organizing center</location>
        <location evidence="1">Centrosome</location>
    </subcellularLocation>
</comment>
<keyword evidence="8" id="KW-1185">Reference proteome</keyword>
<feature type="domain" description="Gamma tubulin complex component C-terminal" evidence="6">
    <location>
        <begin position="47"/>
        <end position="181"/>
    </location>
</feature>
<evidence type="ECO:0000256" key="1">
    <source>
        <dbReference type="ARBA" id="ARBA00004300"/>
    </source>
</evidence>
<dbReference type="EMBL" id="JASSZA010000001">
    <property type="protein sequence ID" value="KAK2118712.1"/>
    <property type="molecule type" value="Genomic_DNA"/>
</dbReference>
<dbReference type="Gene3D" id="1.20.120.1900">
    <property type="entry name" value="Gamma-tubulin complex, C-terminal domain"/>
    <property type="match status" value="1"/>
</dbReference>
<evidence type="ECO:0000313" key="8">
    <source>
        <dbReference type="Proteomes" id="UP001266305"/>
    </source>
</evidence>
<evidence type="ECO:0000256" key="5">
    <source>
        <dbReference type="ARBA" id="ARBA00023212"/>
    </source>
</evidence>
<sequence>MHVCFPLFFPAADLFTDLENAFQGKIDAAYFETSKYLLDVLNKKYSLLDHMQAMRRYLLLGQGDFIRHLMDLLKPELVRPATTLYQHNLTGILETAVRATNAQFDSPEILRRLDVRLLEVSPGDTGWDVFSLDYHVDGPIATVFTRECMSHYLRVFNFLWRAKRMEYILTDIRKGHMCNAKLLRNMPGESPARPRVHGSTGPRVHALSQKPPASVGCGFQQLWKLRKSSCGVAVIADFRHVDDFARLLCSSSVLAAAARSLAVKALSRNKT</sequence>
<dbReference type="PANTHER" id="PTHR19302">
    <property type="entry name" value="GAMMA TUBULIN COMPLEX PROTEIN"/>
    <property type="match status" value="1"/>
</dbReference>
<proteinExistence type="inferred from homology"/>
<gene>
    <name evidence="7" type="primary">TUBGCP3_2</name>
    <name evidence="7" type="ORF">P7K49_000098</name>
</gene>
<comment type="similarity">
    <text evidence="2">Belongs to the TUBGCP family.</text>
</comment>
<dbReference type="InterPro" id="IPR042241">
    <property type="entry name" value="GCP_C_sf"/>
</dbReference>
<protein>
    <submittedName>
        <fullName evidence="7">Gamma-tubulin complex component 3</fullName>
    </submittedName>
</protein>
<dbReference type="InterPro" id="IPR040457">
    <property type="entry name" value="GCP_C"/>
</dbReference>
<evidence type="ECO:0000259" key="6">
    <source>
        <dbReference type="Pfam" id="PF04130"/>
    </source>
</evidence>
<dbReference type="PANTHER" id="PTHR19302:SF14">
    <property type="entry name" value="GAMMA-TUBULIN COMPLEX COMPONENT 3"/>
    <property type="match status" value="1"/>
</dbReference>
<keyword evidence="3" id="KW-0963">Cytoplasm</keyword>
<dbReference type="Proteomes" id="UP001266305">
    <property type="component" value="Unassembled WGS sequence"/>
</dbReference>
<name>A0ABQ9WAP4_SAGOE</name>
<keyword evidence="5" id="KW-0206">Cytoskeleton</keyword>
<evidence type="ECO:0000313" key="7">
    <source>
        <dbReference type="EMBL" id="KAK2118712.1"/>
    </source>
</evidence>
<reference evidence="7 8" key="1">
    <citation type="submission" date="2023-05" db="EMBL/GenBank/DDBJ databases">
        <title>B98-5 Cell Line De Novo Hybrid Assembly: An Optical Mapping Approach.</title>
        <authorList>
            <person name="Kananen K."/>
            <person name="Auerbach J.A."/>
            <person name="Kautto E."/>
            <person name="Blachly J.S."/>
        </authorList>
    </citation>
    <scope>NUCLEOTIDE SEQUENCE [LARGE SCALE GENOMIC DNA]</scope>
    <source>
        <strain evidence="7">B95-8</strain>
        <tissue evidence="7">Cell line</tissue>
    </source>
</reference>
<keyword evidence="4" id="KW-0493">Microtubule</keyword>
<dbReference type="Pfam" id="PF04130">
    <property type="entry name" value="GCP_C_terminal"/>
    <property type="match status" value="1"/>
</dbReference>
<accession>A0ABQ9WAP4</accession>
<organism evidence="7 8">
    <name type="scientific">Saguinus oedipus</name>
    <name type="common">Cotton-top tamarin</name>
    <name type="synonym">Oedipomidas oedipus</name>
    <dbReference type="NCBI Taxonomy" id="9490"/>
    <lineage>
        <taxon>Eukaryota</taxon>
        <taxon>Metazoa</taxon>
        <taxon>Chordata</taxon>
        <taxon>Craniata</taxon>
        <taxon>Vertebrata</taxon>
        <taxon>Euteleostomi</taxon>
        <taxon>Mammalia</taxon>
        <taxon>Eutheria</taxon>
        <taxon>Euarchontoglires</taxon>
        <taxon>Primates</taxon>
        <taxon>Haplorrhini</taxon>
        <taxon>Platyrrhini</taxon>
        <taxon>Cebidae</taxon>
        <taxon>Callitrichinae</taxon>
        <taxon>Saguinus</taxon>
    </lineage>
</organism>
<evidence type="ECO:0000256" key="4">
    <source>
        <dbReference type="ARBA" id="ARBA00022701"/>
    </source>
</evidence>
<evidence type="ECO:0000256" key="2">
    <source>
        <dbReference type="ARBA" id="ARBA00010337"/>
    </source>
</evidence>
<evidence type="ECO:0000256" key="3">
    <source>
        <dbReference type="ARBA" id="ARBA00022490"/>
    </source>
</evidence>
<comment type="caution">
    <text evidence="7">The sequence shown here is derived from an EMBL/GenBank/DDBJ whole genome shotgun (WGS) entry which is preliminary data.</text>
</comment>